<evidence type="ECO:0000256" key="5">
    <source>
        <dbReference type="ARBA" id="ARBA00022801"/>
    </source>
</evidence>
<dbReference type="Proteomes" id="UP000304900">
    <property type="component" value="Unassembled WGS sequence"/>
</dbReference>
<dbReference type="GO" id="GO:0004518">
    <property type="term" value="F:nuclease activity"/>
    <property type="evidence" value="ECO:0007669"/>
    <property type="project" value="UniProtKB-KW"/>
</dbReference>
<dbReference type="InterPro" id="IPR029060">
    <property type="entry name" value="PIN-like_dom_sf"/>
</dbReference>
<dbReference type="PANTHER" id="PTHR33653:SF1">
    <property type="entry name" value="RIBONUCLEASE VAPC2"/>
    <property type="match status" value="1"/>
</dbReference>
<keyword evidence="9" id="KW-1185">Reference proteome</keyword>
<dbReference type="CDD" id="cd18738">
    <property type="entry name" value="PIN_VapC4-5_FitB-like"/>
    <property type="match status" value="1"/>
</dbReference>
<accession>A0A4U6CUT1</accession>
<dbReference type="GO" id="GO:0016787">
    <property type="term" value="F:hydrolase activity"/>
    <property type="evidence" value="ECO:0007669"/>
    <property type="project" value="UniProtKB-KW"/>
</dbReference>
<comment type="caution">
    <text evidence="8">The sequence shown here is derived from an EMBL/GenBank/DDBJ whole genome shotgun (WGS) entry which is preliminary data.</text>
</comment>
<keyword evidence="6" id="KW-0460">Magnesium</keyword>
<evidence type="ECO:0000313" key="8">
    <source>
        <dbReference type="EMBL" id="TKT87331.1"/>
    </source>
</evidence>
<keyword evidence="5" id="KW-0378">Hydrolase</keyword>
<dbReference type="OrthoDB" id="676982at2"/>
<dbReference type="Gene3D" id="3.40.50.1010">
    <property type="entry name" value="5'-nuclease"/>
    <property type="match status" value="1"/>
</dbReference>
<evidence type="ECO:0000256" key="1">
    <source>
        <dbReference type="ARBA" id="ARBA00001946"/>
    </source>
</evidence>
<dbReference type="PANTHER" id="PTHR33653">
    <property type="entry name" value="RIBONUCLEASE VAPC2"/>
    <property type="match status" value="1"/>
</dbReference>
<dbReference type="GO" id="GO:0046872">
    <property type="term" value="F:metal ion binding"/>
    <property type="evidence" value="ECO:0007669"/>
    <property type="project" value="UniProtKB-KW"/>
</dbReference>
<comment type="similarity">
    <text evidence="7">Belongs to the PINc/VapC protein family.</text>
</comment>
<evidence type="ECO:0000256" key="3">
    <source>
        <dbReference type="ARBA" id="ARBA00022722"/>
    </source>
</evidence>
<organism evidence="8 9">
    <name type="scientific">Dyadobacter frigoris</name>
    <dbReference type="NCBI Taxonomy" id="2576211"/>
    <lineage>
        <taxon>Bacteria</taxon>
        <taxon>Pseudomonadati</taxon>
        <taxon>Bacteroidota</taxon>
        <taxon>Cytophagia</taxon>
        <taxon>Cytophagales</taxon>
        <taxon>Spirosomataceae</taxon>
        <taxon>Dyadobacter</taxon>
    </lineage>
</organism>
<comment type="cofactor">
    <cofactor evidence="1">
        <name>Mg(2+)</name>
        <dbReference type="ChEBI" id="CHEBI:18420"/>
    </cofactor>
</comment>
<protein>
    <submittedName>
        <fullName evidence="8">Type II toxin-antitoxin system VapC family toxin</fullName>
    </submittedName>
</protein>
<evidence type="ECO:0000256" key="4">
    <source>
        <dbReference type="ARBA" id="ARBA00022723"/>
    </source>
</evidence>
<evidence type="ECO:0000313" key="9">
    <source>
        <dbReference type="Proteomes" id="UP000304900"/>
    </source>
</evidence>
<evidence type="ECO:0000256" key="6">
    <source>
        <dbReference type="ARBA" id="ARBA00022842"/>
    </source>
</evidence>
<dbReference type="InterPro" id="IPR050556">
    <property type="entry name" value="Type_II_TA_system_RNase"/>
</dbReference>
<dbReference type="RefSeq" id="WP_137343760.1">
    <property type="nucleotide sequence ID" value="NZ_SZVO01000020.1"/>
</dbReference>
<dbReference type="SUPFAM" id="SSF88723">
    <property type="entry name" value="PIN domain-like"/>
    <property type="match status" value="1"/>
</dbReference>
<sequence length="129" mass="14591">MGKSQYLIDTNAVIDFLNDKLPISGLNFLGDVIDEIPNLSVISKIEILGFNTTDEHYSLLTNFINDSYIYDLSDEIVDKTIDLRKKIKIKLPDAIVAATALIYNYSLITRNISDFKNIEGLTLINLYDL</sequence>
<keyword evidence="3" id="KW-0540">Nuclease</keyword>
<reference evidence="8 9" key="1">
    <citation type="submission" date="2019-05" db="EMBL/GenBank/DDBJ databases">
        <title>Dyadobacter AR-3-8 sp. nov., isolated from arctic soil.</title>
        <authorList>
            <person name="Chaudhary D.K."/>
        </authorList>
    </citation>
    <scope>NUCLEOTIDE SEQUENCE [LARGE SCALE GENOMIC DNA]</scope>
    <source>
        <strain evidence="8 9">AR-3-8</strain>
    </source>
</reference>
<keyword evidence="4" id="KW-0479">Metal-binding</keyword>
<keyword evidence="2" id="KW-1277">Toxin-antitoxin system</keyword>
<evidence type="ECO:0000256" key="7">
    <source>
        <dbReference type="ARBA" id="ARBA00038093"/>
    </source>
</evidence>
<dbReference type="EMBL" id="SZVO01000020">
    <property type="protein sequence ID" value="TKT87331.1"/>
    <property type="molecule type" value="Genomic_DNA"/>
</dbReference>
<gene>
    <name evidence="8" type="ORF">FDK13_30240</name>
</gene>
<proteinExistence type="inferred from homology"/>
<name>A0A4U6CUT1_9BACT</name>
<dbReference type="AlphaFoldDB" id="A0A4U6CUT1"/>
<evidence type="ECO:0000256" key="2">
    <source>
        <dbReference type="ARBA" id="ARBA00022649"/>
    </source>
</evidence>